<organism evidence="3 4">
    <name type="scientific">Klebsiella phage N1M2</name>
    <dbReference type="NCBI Taxonomy" id="2664939"/>
    <lineage>
        <taxon>Viruses</taxon>
        <taxon>Duplodnaviria</taxon>
        <taxon>Heunggongvirae</taxon>
        <taxon>Uroviricota</taxon>
        <taxon>Caudoviricetes</taxon>
        <taxon>Chimalliviridae</taxon>
        <taxon>Nimduovirus</taxon>
        <taxon>Nimduovirus N1M2</taxon>
    </lineage>
</organism>
<proteinExistence type="predicted"/>
<feature type="domain" description="Helicase ATP-binding" evidence="2">
    <location>
        <begin position="139"/>
        <end position="305"/>
    </location>
</feature>
<evidence type="ECO:0000313" key="4">
    <source>
        <dbReference type="Proteomes" id="UP000464669"/>
    </source>
</evidence>
<dbReference type="PROSITE" id="PS51192">
    <property type="entry name" value="HELICASE_ATP_BIND_1"/>
    <property type="match status" value="1"/>
</dbReference>
<dbReference type="GO" id="GO:0005524">
    <property type="term" value="F:ATP binding"/>
    <property type="evidence" value="ECO:0007669"/>
    <property type="project" value="InterPro"/>
</dbReference>
<dbReference type="PANTHER" id="PTHR45766">
    <property type="entry name" value="DNA ANNEALING HELICASE AND ENDONUCLEASE ZRANB3 FAMILY MEMBER"/>
    <property type="match status" value="1"/>
</dbReference>
<dbReference type="SUPFAM" id="SSF52540">
    <property type="entry name" value="P-loop containing nucleoside triphosphate hydrolases"/>
    <property type="match status" value="2"/>
</dbReference>
<sequence length="699" mass="81318">MEFFNFSPSVEKVGSYYVINGININAFELDLKSNFGTSVIASRMITKLNNRRFKIHQFFMVELAWILDHFTTNRNKRQVDRYRVGMFKYNQLYNEIKAKTWIETTFQDYPPYDVNKALKSFKLKPFPDQQEFLEGYSRIKYGYQLRGCLLDAEPGSGKTYTSLVWSKMISPYKTIIVVPKHLVQTPWVNEMTTKYFKETPKIWTSLDGTDPLNHADADYFIIYKENLRSREFDGLISVISKQGKEPIKVIVDESHNYNEYKSQQTQGLIDLCSNKFVSDVLFMSGTPIKAQGRETFALFTVIDKFFDKDVQTDFLKMYGRDNEFLSQMLAHRLGRIKFTITKVEGMDEPPEPEVVPVKFPGAEKYTLNNIRAVMMDFIEDRVMFYNEHMPRYISDWEKFVEQYRTWIEGDAKEEARLDKYIEIVNYFQKHGYNNFTDSDKSKFAHSVEKDIEKELKGDDLKYFRHIKSAVKYVGLKIRGEALGRVLSRARMEAVRDIIRHAKLPEMIQSVQKKTAIYTSYIEVIKELETYFESEGIDSISVHGENSGDIEKVIKQVENDPNVNPLITTFNTLREGYPLLMCNQLILMNSPFRSYELKQTIARIYRKGQDAECFVYLIDLDTGSEENITSRSIDIMEWSKEQVEILLGGGKLTMAGGANTKAVAGKMNLMNMVGMEGYNLDSEHFDHHVSFKNYSLSDIF</sequence>
<dbReference type="Proteomes" id="UP000464669">
    <property type="component" value="Segment"/>
</dbReference>
<dbReference type="Gene3D" id="3.40.50.300">
    <property type="entry name" value="P-loop containing nucleotide triphosphate hydrolases"/>
    <property type="match status" value="2"/>
</dbReference>
<dbReference type="GO" id="GO:0016787">
    <property type="term" value="F:hydrolase activity"/>
    <property type="evidence" value="ECO:0007669"/>
    <property type="project" value="UniProtKB-KW"/>
</dbReference>
<protein>
    <submittedName>
        <fullName evidence="3">Putative virion-associated SNF2-domain containing helicase</fullName>
    </submittedName>
</protein>
<dbReference type="PANTHER" id="PTHR45766:SF6">
    <property type="entry name" value="SWI_SNF-RELATED MATRIX-ASSOCIATED ACTIN-DEPENDENT REGULATOR OF CHROMATIN SUBFAMILY A-LIKE PROTEIN 1"/>
    <property type="match status" value="1"/>
</dbReference>
<dbReference type="InterPro" id="IPR027417">
    <property type="entry name" value="P-loop_NTPase"/>
</dbReference>
<dbReference type="Pfam" id="PF00176">
    <property type="entry name" value="SNF2-rel_dom"/>
    <property type="match status" value="1"/>
</dbReference>
<dbReference type="SMART" id="SM00487">
    <property type="entry name" value="DEXDc"/>
    <property type="match status" value="1"/>
</dbReference>
<accession>A0A6B7ZG13</accession>
<dbReference type="Pfam" id="PF00271">
    <property type="entry name" value="Helicase_C"/>
    <property type="match status" value="1"/>
</dbReference>
<evidence type="ECO:0000313" key="3">
    <source>
        <dbReference type="EMBL" id="QGH72071.1"/>
    </source>
</evidence>
<dbReference type="InterPro" id="IPR000330">
    <property type="entry name" value="SNF2_N"/>
</dbReference>
<gene>
    <name evidence="3" type="ORF">N1M2_208</name>
</gene>
<dbReference type="InterPro" id="IPR014001">
    <property type="entry name" value="Helicase_ATP-bd"/>
</dbReference>
<keyword evidence="4" id="KW-1185">Reference proteome</keyword>
<evidence type="ECO:0000256" key="1">
    <source>
        <dbReference type="ARBA" id="ARBA00022801"/>
    </source>
</evidence>
<dbReference type="EMBL" id="MN642089">
    <property type="protein sequence ID" value="QGH72071.1"/>
    <property type="molecule type" value="Genomic_DNA"/>
</dbReference>
<reference evidence="3 4" key="1">
    <citation type="submission" date="2019-11" db="EMBL/GenBank/DDBJ databases">
        <authorList>
            <person name="Lewis R."/>
            <person name="Clooney A.G."/>
            <person name="Stockdale S.R."/>
            <person name="Buttimer C."/>
            <person name="Draper L.A."/>
            <person name="Ross R.P."/>
            <person name="Hill C."/>
        </authorList>
    </citation>
    <scope>NUCLEOTIDE SEQUENCE [LARGE SCALE GENOMIC DNA]</scope>
</reference>
<name>A0A6B7ZG13_9CAUD</name>
<dbReference type="InterPro" id="IPR001650">
    <property type="entry name" value="Helicase_C-like"/>
</dbReference>
<evidence type="ECO:0000259" key="2">
    <source>
        <dbReference type="PROSITE" id="PS51192"/>
    </source>
</evidence>
<keyword evidence="1" id="KW-0378">Hydrolase</keyword>